<dbReference type="InterPro" id="IPR050585">
    <property type="entry name" value="Xaa-Pro_dipeptidyl-ppase/CocE"/>
</dbReference>
<dbReference type="SUPFAM" id="SSF53474">
    <property type="entry name" value="alpha/beta-Hydrolases"/>
    <property type="match status" value="1"/>
</dbReference>
<evidence type="ECO:0000313" key="2">
    <source>
        <dbReference type="EMBL" id="KAK0391903.1"/>
    </source>
</evidence>
<dbReference type="Proteomes" id="UP001175261">
    <property type="component" value="Unassembled WGS sequence"/>
</dbReference>
<keyword evidence="3" id="KW-1185">Reference proteome</keyword>
<dbReference type="SUPFAM" id="SSF82171">
    <property type="entry name" value="DPP6 N-terminal domain-like"/>
    <property type="match status" value="1"/>
</dbReference>
<dbReference type="InterPro" id="IPR011042">
    <property type="entry name" value="6-blade_b-propeller_TolB-like"/>
</dbReference>
<dbReference type="Gene3D" id="2.120.10.30">
    <property type="entry name" value="TolB, C-terminal domain"/>
    <property type="match status" value="1"/>
</dbReference>
<reference evidence="2" key="1">
    <citation type="submission" date="2022-10" db="EMBL/GenBank/DDBJ databases">
        <title>Determination and structural analysis of whole genome sequence of Sarocladium strictum F4-1.</title>
        <authorList>
            <person name="Hu L."/>
            <person name="Jiang Y."/>
        </authorList>
    </citation>
    <scope>NUCLEOTIDE SEQUENCE</scope>
    <source>
        <strain evidence="2">F4-1</strain>
    </source>
</reference>
<gene>
    <name evidence="2" type="ORF">NLU13_1401</name>
</gene>
<dbReference type="AlphaFoldDB" id="A0AA39GSH1"/>
<protein>
    <recommendedName>
        <fullName evidence="1">Peptidase S9 prolyl oligopeptidase catalytic domain-containing protein</fullName>
    </recommendedName>
</protein>
<sequence>MTRCPNKTPAKVVAPYGDWASPISISTVTGKTRGLSDPRVGLASSGIGYYLETRQNGESTIMQVADGEVSEVLPSEYYAGNDAYEYGGSTYEILGNGRIIFTHGRDNTVNILNPETREVTYLTGKDPVLRYSDFSPNINNPWVLAYEEDRTNNSPAEVRSYVVAINIETGEVKRVVSGADFYFTPKFNPEGTKLVWIQWNRPEMPFDESELYLADFDAHSCSVSNTKKIQGKGTGLAEPHWGPDGTLWFGAEKYNYRSLFRIPPGAEKSSEVKHGLGQGSRTYTPVSSRHVVAAGYCNGVARLMTIDADTGSWDTLLADEISDLGGRSIARLDDKNILVTAVGPRTPNTLRKVNIESGESTILRTSSDEELPPSMLCQPTSLQIESKGSPKRPIYGFLWLPRNDCYVAPRDSKPPLIIEMHGGPTSAAGPGLDRHAQYFTSRGYAYLKLNYTGSMEHGREYRQSLFGNWGIVDAADAAEFADYLRQAGLVGKVGITGISAGGYGTLQCVTRHPETFDAGFCVSGISELEGFDKLTHKLEMDYPAALVLHKGMSEEEKAKVYRERSALYHVDKIKTPLALYHSREDTVVPIYQAEKMFEALKEQIDVKMIKVSGDGHGLGRPQSRKIWISEAEAWWRSHLL</sequence>
<evidence type="ECO:0000259" key="1">
    <source>
        <dbReference type="Pfam" id="PF00326"/>
    </source>
</evidence>
<dbReference type="PANTHER" id="PTHR43056:SF5">
    <property type="entry name" value="PEPTIDASE S9 PROLYL OLIGOPEPTIDASE CATALYTIC DOMAIN-CONTAINING PROTEIN"/>
    <property type="match status" value="1"/>
</dbReference>
<dbReference type="InterPro" id="IPR001375">
    <property type="entry name" value="Peptidase_S9_cat"/>
</dbReference>
<dbReference type="EMBL" id="JAPDFR010000001">
    <property type="protein sequence ID" value="KAK0391903.1"/>
    <property type="molecule type" value="Genomic_DNA"/>
</dbReference>
<feature type="domain" description="Peptidase S9 prolyl oligopeptidase catalytic" evidence="1">
    <location>
        <begin position="433"/>
        <end position="639"/>
    </location>
</feature>
<comment type="caution">
    <text evidence="2">The sequence shown here is derived from an EMBL/GenBank/DDBJ whole genome shotgun (WGS) entry which is preliminary data.</text>
</comment>
<dbReference type="PANTHER" id="PTHR43056">
    <property type="entry name" value="PEPTIDASE S9 PROLYL OLIGOPEPTIDASE"/>
    <property type="match status" value="1"/>
</dbReference>
<proteinExistence type="predicted"/>
<dbReference type="Gene3D" id="3.40.50.1820">
    <property type="entry name" value="alpha/beta hydrolase"/>
    <property type="match status" value="1"/>
</dbReference>
<dbReference type="Pfam" id="PF00326">
    <property type="entry name" value="Peptidase_S9"/>
    <property type="match status" value="1"/>
</dbReference>
<accession>A0AA39GSH1</accession>
<organism evidence="2 3">
    <name type="scientific">Sarocladium strictum</name>
    <name type="common">Black bundle disease fungus</name>
    <name type="synonym">Acremonium strictum</name>
    <dbReference type="NCBI Taxonomy" id="5046"/>
    <lineage>
        <taxon>Eukaryota</taxon>
        <taxon>Fungi</taxon>
        <taxon>Dikarya</taxon>
        <taxon>Ascomycota</taxon>
        <taxon>Pezizomycotina</taxon>
        <taxon>Sordariomycetes</taxon>
        <taxon>Hypocreomycetidae</taxon>
        <taxon>Hypocreales</taxon>
        <taxon>Sarocladiaceae</taxon>
        <taxon>Sarocladium</taxon>
    </lineage>
</organism>
<dbReference type="GO" id="GO:0008236">
    <property type="term" value="F:serine-type peptidase activity"/>
    <property type="evidence" value="ECO:0007669"/>
    <property type="project" value="InterPro"/>
</dbReference>
<dbReference type="InterPro" id="IPR029058">
    <property type="entry name" value="AB_hydrolase_fold"/>
</dbReference>
<evidence type="ECO:0000313" key="3">
    <source>
        <dbReference type="Proteomes" id="UP001175261"/>
    </source>
</evidence>
<dbReference type="GO" id="GO:0006508">
    <property type="term" value="P:proteolysis"/>
    <property type="evidence" value="ECO:0007669"/>
    <property type="project" value="InterPro"/>
</dbReference>
<name>A0AA39GSH1_SARSR</name>